<gene>
    <name evidence="1" type="ORF">LCGC14_1119710</name>
</gene>
<proteinExistence type="predicted"/>
<dbReference type="AlphaFoldDB" id="A0A0F9M4B7"/>
<name>A0A0F9M4B7_9ZZZZ</name>
<organism evidence="1">
    <name type="scientific">marine sediment metagenome</name>
    <dbReference type="NCBI Taxonomy" id="412755"/>
    <lineage>
        <taxon>unclassified sequences</taxon>
        <taxon>metagenomes</taxon>
        <taxon>ecological metagenomes</taxon>
    </lineage>
</organism>
<accession>A0A0F9M4B7</accession>
<comment type="caution">
    <text evidence="1">The sequence shown here is derived from an EMBL/GenBank/DDBJ whole genome shotgun (WGS) entry which is preliminary data.</text>
</comment>
<protein>
    <submittedName>
        <fullName evidence="1">Uncharacterized protein</fullName>
    </submittedName>
</protein>
<dbReference type="EMBL" id="LAZR01005171">
    <property type="protein sequence ID" value="KKN02230.1"/>
    <property type="molecule type" value="Genomic_DNA"/>
</dbReference>
<reference evidence="1" key="1">
    <citation type="journal article" date="2015" name="Nature">
        <title>Complex archaea that bridge the gap between prokaryotes and eukaryotes.</title>
        <authorList>
            <person name="Spang A."/>
            <person name="Saw J.H."/>
            <person name="Jorgensen S.L."/>
            <person name="Zaremba-Niedzwiedzka K."/>
            <person name="Martijn J."/>
            <person name="Lind A.E."/>
            <person name="van Eijk R."/>
            <person name="Schleper C."/>
            <person name="Guy L."/>
            <person name="Ettema T.J."/>
        </authorList>
    </citation>
    <scope>NUCLEOTIDE SEQUENCE</scope>
</reference>
<evidence type="ECO:0000313" key="1">
    <source>
        <dbReference type="EMBL" id="KKN02230.1"/>
    </source>
</evidence>
<sequence>MKVLKKSPESELADTWVSLGEALLGAMDAMDEIRGV</sequence>